<dbReference type="AlphaFoldDB" id="A0A4Y6RAZ4"/>
<keyword evidence="2" id="KW-1185">Reference proteome</keyword>
<reference evidence="1 2" key="1">
    <citation type="submission" date="2019-06" db="EMBL/GenBank/DDBJ databases">
        <title>Complete genome sequence of Janthinobacterium sp. SNU WT3 isolated from diseased rainbow trout.</title>
        <authorList>
            <person name="Oh W.T."/>
            <person name="Park S.C."/>
        </authorList>
    </citation>
    <scope>NUCLEOTIDE SEQUENCE [LARGE SCALE GENOMIC DNA]</scope>
    <source>
        <strain evidence="1 2">SNU WT3</strain>
    </source>
</reference>
<dbReference type="RefSeq" id="WP_141169594.1">
    <property type="nucleotide sequence ID" value="NZ_CP041185.1"/>
</dbReference>
<dbReference type="OrthoDB" id="8706756at2"/>
<dbReference type="EMBL" id="CP041185">
    <property type="protein sequence ID" value="QDG70162.1"/>
    <property type="molecule type" value="Genomic_DNA"/>
</dbReference>
<name>A0A4Y6RAZ4_9BURK</name>
<evidence type="ECO:0000313" key="2">
    <source>
        <dbReference type="Proteomes" id="UP000316665"/>
    </source>
</evidence>
<dbReference type="KEGG" id="jas:FJQ89_06830"/>
<proteinExistence type="predicted"/>
<protein>
    <submittedName>
        <fullName evidence="1">Uncharacterized protein</fullName>
    </submittedName>
</protein>
<organism evidence="1 2">
    <name type="scientific">Janthinobacterium tructae</name>
    <dbReference type="NCBI Taxonomy" id="2590869"/>
    <lineage>
        <taxon>Bacteria</taxon>
        <taxon>Pseudomonadati</taxon>
        <taxon>Pseudomonadota</taxon>
        <taxon>Betaproteobacteria</taxon>
        <taxon>Burkholderiales</taxon>
        <taxon>Oxalobacteraceae</taxon>
        <taxon>Janthinobacterium</taxon>
    </lineage>
</organism>
<accession>A0A4Y6RAZ4</accession>
<dbReference type="Proteomes" id="UP000316665">
    <property type="component" value="Chromosome"/>
</dbReference>
<gene>
    <name evidence="1" type="ORF">FJQ89_06830</name>
</gene>
<evidence type="ECO:0000313" key="1">
    <source>
        <dbReference type="EMBL" id="QDG70162.1"/>
    </source>
</evidence>
<sequence>MELNAESRQLLRACRTAGSTYTVIEKSGRKGIEMHDACLAAQAYYDAPVEGRPFVICNFSHTSCVIADTRRVSRCGRLEKHVIVTCDDGGEFMRCFNQLVRERFRLLARLSDEKHGIR</sequence>